<name>A0AA38FP12_TAXCH</name>
<dbReference type="AlphaFoldDB" id="A0AA38FP12"/>
<organism evidence="1 2">
    <name type="scientific">Taxus chinensis</name>
    <name type="common">Chinese yew</name>
    <name type="synonym">Taxus wallichiana var. chinensis</name>
    <dbReference type="NCBI Taxonomy" id="29808"/>
    <lineage>
        <taxon>Eukaryota</taxon>
        <taxon>Viridiplantae</taxon>
        <taxon>Streptophyta</taxon>
        <taxon>Embryophyta</taxon>
        <taxon>Tracheophyta</taxon>
        <taxon>Spermatophyta</taxon>
        <taxon>Pinopsida</taxon>
        <taxon>Pinidae</taxon>
        <taxon>Conifers II</taxon>
        <taxon>Cupressales</taxon>
        <taxon>Taxaceae</taxon>
        <taxon>Taxus</taxon>
    </lineage>
</organism>
<feature type="non-terminal residue" evidence="1">
    <location>
        <position position="1"/>
    </location>
</feature>
<gene>
    <name evidence="1" type="ORF">KI387_035272</name>
</gene>
<evidence type="ECO:0000313" key="1">
    <source>
        <dbReference type="EMBL" id="KAH9307361.1"/>
    </source>
</evidence>
<feature type="non-terminal residue" evidence="1">
    <location>
        <position position="69"/>
    </location>
</feature>
<accession>A0AA38FP12</accession>
<comment type="caution">
    <text evidence="1">The sequence shown here is derived from an EMBL/GenBank/DDBJ whole genome shotgun (WGS) entry which is preliminary data.</text>
</comment>
<reference evidence="1 2" key="1">
    <citation type="journal article" date="2021" name="Nat. Plants">
        <title>The Taxus genome provides insights into paclitaxel biosynthesis.</title>
        <authorList>
            <person name="Xiong X."/>
            <person name="Gou J."/>
            <person name="Liao Q."/>
            <person name="Li Y."/>
            <person name="Zhou Q."/>
            <person name="Bi G."/>
            <person name="Li C."/>
            <person name="Du R."/>
            <person name="Wang X."/>
            <person name="Sun T."/>
            <person name="Guo L."/>
            <person name="Liang H."/>
            <person name="Lu P."/>
            <person name="Wu Y."/>
            <person name="Zhang Z."/>
            <person name="Ro D.K."/>
            <person name="Shang Y."/>
            <person name="Huang S."/>
            <person name="Yan J."/>
        </authorList>
    </citation>
    <scope>NUCLEOTIDE SEQUENCE [LARGE SCALE GENOMIC DNA]</scope>
    <source>
        <strain evidence="1">Ta-2019</strain>
    </source>
</reference>
<keyword evidence="2" id="KW-1185">Reference proteome</keyword>
<protein>
    <submittedName>
        <fullName evidence="1">Uncharacterized protein</fullName>
    </submittedName>
</protein>
<evidence type="ECO:0000313" key="2">
    <source>
        <dbReference type="Proteomes" id="UP000824469"/>
    </source>
</evidence>
<proteinExistence type="predicted"/>
<sequence length="69" mass="8119">CPELVIACAEHYDPEGRGIFKDNREPFLLITPEHIEEFLSIPDFPENADITRQSTQEFWDEEPLTWTKI</sequence>
<dbReference type="Proteomes" id="UP000824469">
    <property type="component" value="Unassembled WGS sequence"/>
</dbReference>
<dbReference type="EMBL" id="JAHRHJ020000007">
    <property type="protein sequence ID" value="KAH9307361.1"/>
    <property type="molecule type" value="Genomic_DNA"/>
</dbReference>